<sequence length="156" mass="17532">MAEENTQQNPFGGLFGFPFFSGPPQTAHVEVYETESELVVEANLPYYKREDVGVELVTNGLLITAEATAPTDDSTEEDNQPSSQTLPPRFERFIPVGFPFTAEDVTAEFTDKNHLTVRVGKNDKNRTFIPVQEAKKEEAEKEESKKEETEKKSSDK</sequence>
<dbReference type="Proteomes" id="UP000551878">
    <property type="component" value="Unassembled WGS sequence"/>
</dbReference>
<dbReference type="InterPro" id="IPR002068">
    <property type="entry name" value="A-crystallin/Hsp20_dom"/>
</dbReference>
<dbReference type="AlphaFoldDB" id="A0A840QS19"/>
<dbReference type="CDD" id="cd06464">
    <property type="entry name" value="ACD_sHsps-like"/>
    <property type="match status" value="1"/>
</dbReference>
<evidence type="ECO:0000313" key="4">
    <source>
        <dbReference type="Proteomes" id="UP000551878"/>
    </source>
</evidence>
<evidence type="ECO:0000259" key="2">
    <source>
        <dbReference type="Pfam" id="PF00011"/>
    </source>
</evidence>
<dbReference type="EMBL" id="JACHHB010000011">
    <property type="protein sequence ID" value="MBB5174292.1"/>
    <property type="molecule type" value="Genomic_DNA"/>
</dbReference>
<proteinExistence type="predicted"/>
<reference evidence="3 4" key="1">
    <citation type="submission" date="2020-08" db="EMBL/GenBank/DDBJ databases">
        <title>Genomic Encyclopedia of Type Strains, Phase IV (KMG-IV): sequencing the most valuable type-strain genomes for metagenomic binning, comparative biology and taxonomic classification.</title>
        <authorList>
            <person name="Goeker M."/>
        </authorList>
    </citation>
    <scope>NUCLEOTIDE SEQUENCE [LARGE SCALE GENOMIC DNA]</scope>
    <source>
        <strain evidence="3 4">DSM 24696</strain>
    </source>
</reference>
<feature type="compositionally biased region" description="Basic and acidic residues" evidence="1">
    <location>
        <begin position="133"/>
        <end position="156"/>
    </location>
</feature>
<dbReference type="RefSeq" id="WP_184664719.1">
    <property type="nucleotide sequence ID" value="NZ_JACHHB010000011.1"/>
</dbReference>
<evidence type="ECO:0000256" key="1">
    <source>
        <dbReference type="SAM" id="MobiDB-lite"/>
    </source>
</evidence>
<accession>A0A840QS19</accession>
<dbReference type="InterPro" id="IPR008978">
    <property type="entry name" value="HSP20-like_chaperone"/>
</dbReference>
<keyword evidence="4" id="KW-1185">Reference proteome</keyword>
<name>A0A840QS19_9BACI</name>
<dbReference type="Pfam" id="PF00011">
    <property type="entry name" value="HSP20"/>
    <property type="match status" value="1"/>
</dbReference>
<feature type="domain" description="SHSP" evidence="2">
    <location>
        <begin position="32"/>
        <end position="125"/>
    </location>
</feature>
<dbReference type="Gene3D" id="2.60.40.790">
    <property type="match status" value="1"/>
</dbReference>
<feature type="region of interest" description="Disordered" evidence="1">
    <location>
        <begin position="120"/>
        <end position="156"/>
    </location>
</feature>
<feature type="region of interest" description="Disordered" evidence="1">
    <location>
        <begin position="65"/>
        <end position="90"/>
    </location>
</feature>
<protein>
    <submittedName>
        <fullName evidence="3">HSP20 family protein</fullName>
    </submittedName>
</protein>
<organism evidence="3 4">
    <name type="scientific">Texcoconibacillus texcoconensis</name>
    <dbReference type="NCBI Taxonomy" id="1095777"/>
    <lineage>
        <taxon>Bacteria</taxon>
        <taxon>Bacillati</taxon>
        <taxon>Bacillota</taxon>
        <taxon>Bacilli</taxon>
        <taxon>Bacillales</taxon>
        <taxon>Bacillaceae</taxon>
        <taxon>Texcoconibacillus</taxon>
    </lineage>
</organism>
<evidence type="ECO:0000313" key="3">
    <source>
        <dbReference type="EMBL" id="MBB5174292.1"/>
    </source>
</evidence>
<gene>
    <name evidence="3" type="ORF">HNQ41_002486</name>
</gene>
<dbReference type="SUPFAM" id="SSF49764">
    <property type="entry name" value="HSP20-like chaperones"/>
    <property type="match status" value="1"/>
</dbReference>
<comment type="caution">
    <text evidence="3">The sequence shown here is derived from an EMBL/GenBank/DDBJ whole genome shotgun (WGS) entry which is preliminary data.</text>
</comment>